<proteinExistence type="inferred from homology"/>
<dbReference type="InterPro" id="IPR017476">
    <property type="entry name" value="UDP-Glc/GDP-Man"/>
</dbReference>
<dbReference type="PANTHER" id="PTHR43491">
    <property type="entry name" value="UDP-N-ACETYL-D-MANNOSAMINE DEHYDROGENASE"/>
    <property type="match status" value="1"/>
</dbReference>
<dbReference type="STRING" id="1265846.PROCOU_13293"/>
<dbReference type="InterPro" id="IPR014027">
    <property type="entry name" value="UDP-Glc/GDP-Man_DH_C"/>
</dbReference>
<dbReference type="RefSeq" id="WP_051994372.1">
    <property type="nucleotide sequence ID" value="NZ_JAASUO010000015.1"/>
</dbReference>
<dbReference type="PIRSF" id="PIRSF500136">
    <property type="entry name" value="UDP_ManNAc_DH"/>
    <property type="match status" value="1"/>
</dbReference>
<dbReference type="SMART" id="SM00984">
    <property type="entry name" value="UDPG_MGDP_dh_C"/>
    <property type="match status" value="1"/>
</dbReference>
<evidence type="ECO:0000313" key="6">
    <source>
        <dbReference type="EMBL" id="TDR51210.1"/>
    </source>
</evidence>
<dbReference type="GO" id="GO:0000271">
    <property type="term" value="P:polysaccharide biosynthetic process"/>
    <property type="evidence" value="ECO:0007669"/>
    <property type="project" value="InterPro"/>
</dbReference>
<dbReference type="SUPFAM" id="SSF51735">
    <property type="entry name" value="NAD(P)-binding Rossmann-fold domains"/>
    <property type="match status" value="1"/>
</dbReference>
<dbReference type="InterPro" id="IPR008927">
    <property type="entry name" value="6-PGluconate_DH-like_C_sf"/>
</dbReference>
<dbReference type="InterPro" id="IPR028359">
    <property type="entry name" value="UDP_ManNAc/GlcNAc_DH"/>
</dbReference>
<keyword evidence="7" id="KW-1185">Reference proteome</keyword>
<organism evidence="6 7">
    <name type="scientific">Listeria rocourtiae</name>
    <dbReference type="NCBI Taxonomy" id="647910"/>
    <lineage>
        <taxon>Bacteria</taxon>
        <taxon>Bacillati</taxon>
        <taxon>Bacillota</taxon>
        <taxon>Bacilli</taxon>
        <taxon>Bacillales</taxon>
        <taxon>Listeriaceae</taxon>
        <taxon>Listeria</taxon>
    </lineage>
</organism>
<keyword evidence="3" id="KW-0520">NAD</keyword>
<sequence length="426" mass="46442">MKIATIGLGYIGLPTAVMFAKHGQEVIGFDTNKEVIARLQSGCIHIEEPGLQEAFQGVLANGLLRPVSQLEPADTFIIAVPTPHTEDHSCDTRYIRQAVKDVIPLLKTGNTIILESTVAPKTTTGVIQPMLEEAGFTVGVDVHLVHCPERVLPGQIMTELVHNNRIIGGVTPACANAGEAVYQTFVEGEMLLTDASTAELSKLMENTFRDTNIALANELVKLSTELGINALNVIEMANKHPRVNIHTPGPGVGGHCLAVDPYFITIAAPEQTPLIQTAREINSSMPEYIAESVDTITNNTAKKVVILGAAYKGNVDDVRESPALKIAEYLQQRGIEVHVYDPHVAYYNMNPETAFANADMAIIATEHDEFKHLPISLLTSMATMQIFDTKNIFEGAHEELTYITLGTLHRYSNASSFSHKKSLGRR</sequence>
<evidence type="ECO:0000256" key="4">
    <source>
        <dbReference type="PIRNR" id="PIRNR000124"/>
    </source>
</evidence>
<dbReference type="SUPFAM" id="SSF52413">
    <property type="entry name" value="UDP-glucose/GDP-mannose dehydrogenase C-terminal domain"/>
    <property type="match status" value="1"/>
</dbReference>
<evidence type="ECO:0000259" key="5">
    <source>
        <dbReference type="SMART" id="SM00984"/>
    </source>
</evidence>
<dbReference type="InterPro" id="IPR001732">
    <property type="entry name" value="UDP-Glc/GDP-Man_DH_N"/>
</dbReference>
<dbReference type="Pfam" id="PF03721">
    <property type="entry name" value="UDPG_MGDP_dh_N"/>
    <property type="match status" value="1"/>
</dbReference>
<dbReference type="InterPro" id="IPR036220">
    <property type="entry name" value="UDP-Glc/GDP-Man_DH_C_sf"/>
</dbReference>
<evidence type="ECO:0000256" key="3">
    <source>
        <dbReference type="ARBA" id="ARBA00023027"/>
    </source>
</evidence>
<name>A0A4R6ZGA5_9LIST</name>
<evidence type="ECO:0000313" key="7">
    <source>
        <dbReference type="Proteomes" id="UP000295558"/>
    </source>
</evidence>
<dbReference type="Proteomes" id="UP000295558">
    <property type="component" value="Unassembled WGS sequence"/>
</dbReference>
<dbReference type="InterPro" id="IPR014026">
    <property type="entry name" value="UDP-Glc/GDP-Man_DH_dimer"/>
</dbReference>
<dbReference type="OrthoDB" id="9803238at2"/>
<protein>
    <submittedName>
        <fullName evidence="6">UDP-N-acetyl-D-mannosaminuronic acid dehydrogenase</fullName>
    </submittedName>
</protein>
<dbReference type="Gene3D" id="3.40.50.720">
    <property type="entry name" value="NAD(P)-binding Rossmann-like Domain"/>
    <property type="match status" value="2"/>
</dbReference>
<gene>
    <name evidence="6" type="ORF">DFP96_11441</name>
</gene>
<dbReference type="GO" id="GO:0016628">
    <property type="term" value="F:oxidoreductase activity, acting on the CH-CH group of donors, NAD or NADP as acceptor"/>
    <property type="evidence" value="ECO:0007669"/>
    <property type="project" value="InterPro"/>
</dbReference>
<dbReference type="GO" id="GO:0051287">
    <property type="term" value="F:NAD binding"/>
    <property type="evidence" value="ECO:0007669"/>
    <property type="project" value="InterPro"/>
</dbReference>
<dbReference type="InterPro" id="IPR036291">
    <property type="entry name" value="NAD(P)-bd_dom_sf"/>
</dbReference>
<feature type="domain" description="UDP-glucose/GDP-mannose dehydrogenase C-terminal" evidence="5">
    <location>
        <begin position="305"/>
        <end position="395"/>
    </location>
</feature>
<dbReference type="NCBIfam" id="TIGR03026">
    <property type="entry name" value="NDP-sugDHase"/>
    <property type="match status" value="1"/>
</dbReference>
<dbReference type="GO" id="GO:0016616">
    <property type="term" value="F:oxidoreductase activity, acting on the CH-OH group of donors, NAD or NADP as acceptor"/>
    <property type="evidence" value="ECO:0007669"/>
    <property type="project" value="InterPro"/>
</dbReference>
<comment type="caution">
    <text evidence="6">The sequence shown here is derived from an EMBL/GenBank/DDBJ whole genome shotgun (WGS) entry which is preliminary data.</text>
</comment>
<comment type="similarity">
    <text evidence="1 4">Belongs to the UDP-glucose/GDP-mannose dehydrogenase family.</text>
</comment>
<dbReference type="SUPFAM" id="SSF48179">
    <property type="entry name" value="6-phosphogluconate dehydrogenase C-terminal domain-like"/>
    <property type="match status" value="1"/>
</dbReference>
<evidence type="ECO:0000256" key="2">
    <source>
        <dbReference type="ARBA" id="ARBA00023002"/>
    </source>
</evidence>
<keyword evidence="2" id="KW-0560">Oxidoreductase</keyword>
<dbReference type="Pfam" id="PF00984">
    <property type="entry name" value="UDPG_MGDP_dh"/>
    <property type="match status" value="1"/>
</dbReference>
<dbReference type="AlphaFoldDB" id="A0A4R6ZGA5"/>
<evidence type="ECO:0000256" key="1">
    <source>
        <dbReference type="ARBA" id="ARBA00006601"/>
    </source>
</evidence>
<accession>A0A4R6ZGA5</accession>
<dbReference type="Pfam" id="PF03720">
    <property type="entry name" value="UDPG_MGDP_dh_C"/>
    <property type="match status" value="1"/>
</dbReference>
<dbReference type="PIRSF" id="PIRSF000124">
    <property type="entry name" value="UDPglc_GDPman_dh"/>
    <property type="match status" value="1"/>
</dbReference>
<dbReference type="EMBL" id="SNZK01000014">
    <property type="protein sequence ID" value="TDR51210.1"/>
    <property type="molecule type" value="Genomic_DNA"/>
</dbReference>
<reference evidence="6 7" key="1">
    <citation type="submission" date="2019-03" db="EMBL/GenBank/DDBJ databases">
        <title>Genomic Encyclopedia of Type Strains, Phase III (KMG-III): the genomes of soil and plant-associated and newly described type strains.</title>
        <authorList>
            <person name="Whitman W."/>
        </authorList>
    </citation>
    <scope>NUCLEOTIDE SEQUENCE [LARGE SCALE GENOMIC DNA]</scope>
    <source>
        <strain evidence="6 7">CECT 7972</strain>
    </source>
</reference>
<dbReference type="PANTHER" id="PTHR43491:SF2">
    <property type="entry name" value="UDP-N-ACETYL-D-MANNOSAMINE DEHYDROGENASE"/>
    <property type="match status" value="1"/>
</dbReference>